<gene>
    <name evidence="3" type="ORF">NVIE_013550</name>
</gene>
<reference evidence="3 4" key="1">
    <citation type="journal article" date="2014" name="Int. J. Syst. Evol. Microbiol.">
        <title>Nitrososphaera viennensis gen. nov., sp. nov., an aerobic and mesophilic, ammonia-oxidizing archaeon from soil and a member of the archaeal phylum Thaumarchaeota.</title>
        <authorList>
            <person name="Stieglmeier M."/>
            <person name="Klingl A."/>
            <person name="Alves R.J."/>
            <person name="Rittmann S.K."/>
            <person name="Melcher M."/>
            <person name="Leisch N."/>
            <person name="Schleper C."/>
        </authorList>
    </citation>
    <scope>NUCLEOTIDE SEQUENCE [LARGE SCALE GENOMIC DNA]</scope>
    <source>
        <strain evidence="3">EN76</strain>
    </source>
</reference>
<evidence type="ECO:0000256" key="2">
    <source>
        <dbReference type="PIRSR" id="PIRSR602678-1"/>
    </source>
</evidence>
<feature type="binding site" evidence="2">
    <location>
        <position position="63"/>
    </location>
    <ligand>
        <name>a divalent metal cation</name>
        <dbReference type="ChEBI" id="CHEBI:60240"/>
        <label>1</label>
    </ligand>
</feature>
<feature type="binding site" evidence="2">
    <location>
        <position position="242"/>
    </location>
    <ligand>
        <name>a divalent metal cation</name>
        <dbReference type="ChEBI" id="CHEBI:60240"/>
        <label>1</label>
    </ligand>
</feature>
<comment type="similarity">
    <text evidence="1">Belongs to the GTP cyclohydrolase I type 2/NIF3 family.</text>
</comment>
<protein>
    <submittedName>
        <fullName evidence="3">NIF superfamily domain-containing protein</fullName>
    </submittedName>
</protein>
<dbReference type="HOGENOM" id="CLU_075763_0_0_2"/>
<feature type="binding site" evidence="2">
    <location>
        <position position="64"/>
    </location>
    <ligand>
        <name>a divalent metal cation</name>
        <dbReference type="ChEBI" id="CHEBI:60240"/>
        <label>2</label>
    </ligand>
</feature>
<dbReference type="KEGG" id="nvn:NVIE_013550"/>
<dbReference type="Gene3D" id="3.40.1390.30">
    <property type="entry name" value="NIF3 (NGG1p interacting factor 3)-like"/>
    <property type="match status" value="1"/>
</dbReference>
<dbReference type="AlphaFoldDB" id="A0A060HJ93"/>
<dbReference type="Pfam" id="PF01784">
    <property type="entry name" value="DUF34_NIF3"/>
    <property type="match status" value="1"/>
</dbReference>
<dbReference type="EMBL" id="CP007536">
    <property type="protein sequence ID" value="AIC15593.1"/>
    <property type="molecule type" value="Genomic_DNA"/>
</dbReference>
<dbReference type="GO" id="GO:0046872">
    <property type="term" value="F:metal ion binding"/>
    <property type="evidence" value="ECO:0007669"/>
    <property type="project" value="UniProtKB-KW"/>
</dbReference>
<keyword evidence="2" id="KW-0479">Metal-binding</keyword>
<proteinExistence type="inferred from homology"/>
<keyword evidence="4" id="KW-1185">Reference proteome</keyword>
<accession>A0A060HJ93</accession>
<dbReference type="InterPro" id="IPR002678">
    <property type="entry name" value="DUF34/NIF3"/>
</dbReference>
<dbReference type="OrthoDB" id="8041at2157"/>
<name>A0A060HJ93_9ARCH</name>
<organism evidence="3 4">
    <name type="scientific">Nitrososphaera viennensis EN76</name>
    <dbReference type="NCBI Taxonomy" id="926571"/>
    <lineage>
        <taxon>Archaea</taxon>
        <taxon>Nitrososphaerota</taxon>
        <taxon>Nitrososphaeria</taxon>
        <taxon>Nitrososphaerales</taxon>
        <taxon>Nitrososphaeraceae</taxon>
        <taxon>Nitrososphaera</taxon>
    </lineage>
</organism>
<dbReference type="Proteomes" id="UP000027093">
    <property type="component" value="Chromosome"/>
</dbReference>
<dbReference type="SUPFAM" id="SSF102705">
    <property type="entry name" value="NIF3 (NGG1p interacting factor 3)-like"/>
    <property type="match status" value="1"/>
</dbReference>
<sequence length="274" mass="30084">MSGVDTERIMKAGLELAGWKKMPADSMVHVKGRNIKKVMVAVDVGTAELLLAKSLGCDAVIAHHPIGIAAINFYKVFDRHTDYMVEHGVPKKVAKEATAKLKERVETRTHADIYDDVVGAARAMNMPLVNIHQPCDEYMRQAILAKIESGRTEYVSDIVESVGRIPEFRHAATKVQVRHGSEKNKAGHWALVIAAGTNGGYSIAKAYFQHGVDTVIYLHVDYGDLVKMREEKLQGNLVVLGHLAGDSLGLNALADKLEKDLDLETVRIGLLPSR</sequence>
<evidence type="ECO:0000313" key="3">
    <source>
        <dbReference type="EMBL" id="AIC15593.1"/>
    </source>
</evidence>
<dbReference type="InterPro" id="IPR036069">
    <property type="entry name" value="DUF34/NIF3_sf"/>
</dbReference>
<feature type="binding site" evidence="2">
    <location>
        <position position="112"/>
    </location>
    <ligand>
        <name>a divalent metal cation</name>
        <dbReference type="ChEBI" id="CHEBI:60240"/>
        <label>1</label>
    </ligand>
</feature>
<evidence type="ECO:0000256" key="1">
    <source>
        <dbReference type="ARBA" id="ARBA00006964"/>
    </source>
</evidence>
<dbReference type="STRING" id="926571.NVIE_013550"/>
<evidence type="ECO:0000313" key="4">
    <source>
        <dbReference type="Proteomes" id="UP000027093"/>
    </source>
</evidence>